<accession>H1Y339</accession>
<dbReference type="PANTHER" id="PTHR38478">
    <property type="entry name" value="PEPTIDASE M1A AND M12B"/>
    <property type="match status" value="1"/>
</dbReference>
<name>H1Y339_9SPHI</name>
<proteinExistence type="predicted"/>
<feature type="chain" id="PRO_5003557407" description="DUF5117 domain-containing protein" evidence="1">
    <location>
        <begin position="22"/>
        <end position="780"/>
    </location>
</feature>
<dbReference type="eggNOG" id="COG5549">
    <property type="taxonomic scope" value="Bacteria"/>
</dbReference>
<dbReference type="Pfam" id="PF17148">
    <property type="entry name" value="DUF5117"/>
    <property type="match status" value="1"/>
</dbReference>
<evidence type="ECO:0000313" key="6">
    <source>
        <dbReference type="Proteomes" id="UP000002774"/>
    </source>
</evidence>
<dbReference type="AlphaFoldDB" id="H1Y339"/>
<protein>
    <recommendedName>
        <fullName evidence="7">DUF5117 domain-containing protein</fullName>
    </recommendedName>
</protein>
<evidence type="ECO:0000313" key="5">
    <source>
        <dbReference type="EMBL" id="EHQ28857.1"/>
    </source>
</evidence>
<dbReference type="PANTHER" id="PTHR38478:SF1">
    <property type="entry name" value="ZINC DEPENDENT METALLOPROTEASE DOMAIN LIPOPROTEIN"/>
    <property type="match status" value="1"/>
</dbReference>
<dbReference type="InterPro" id="IPR033413">
    <property type="entry name" value="DUF5117"/>
</dbReference>
<feature type="domain" description="DUF5118" evidence="4">
    <location>
        <begin position="25"/>
        <end position="74"/>
    </location>
</feature>
<dbReference type="HOGENOM" id="CLU_008630_1_0_10"/>
<evidence type="ECO:0000256" key="1">
    <source>
        <dbReference type="SAM" id="SignalP"/>
    </source>
</evidence>
<feature type="domain" description="DUF5117" evidence="3">
    <location>
        <begin position="83"/>
        <end position="266"/>
    </location>
</feature>
<dbReference type="STRING" id="714943.Mucpa_4772"/>
<evidence type="ECO:0008006" key="7">
    <source>
        <dbReference type="Google" id="ProtNLM"/>
    </source>
</evidence>
<dbReference type="RefSeq" id="WP_008509796.1">
    <property type="nucleotide sequence ID" value="NZ_CM001403.1"/>
</dbReference>
<keyword evidence="6" id="KW-1185">Reference proteome</keyword>
<feature type="domain" description="EcxA zinc-binding" evidence="2">
    <location>
        <begin position="397"/>
        <end position="699"/>
    </location>
</feature>
<evidence type="ECO:0000259" key="2">
    <source>
        <dbReference type="Pfam" id="PF16313"/>
    </source>
</evidence>
<feature type="signal peptide" evidence="1">
    <location>
        <begin position="1"/>
        <end position="21"/>
    </location>
</feature>
<sequence length="780" mass="87266">MKLISTILLAISLLSPRPVKAADEPMPFDKFLKKSMKVIPGTFPVYQDGARYFLEIASGDLNSDILVVGDIARGYANEVSQSSGVIRFSIGSNNNLNITKQIYQEAVSADLNPGMEKLVQESNLIPVSSVIHIEAQGKAKGSYIIDVTKQLMEGGDLFSFKDFSGLSRSDVNRSGVQGVKAMADGVVFSVLRTQTDTRQQSERSKVEEKANAYILSLVIQRLPQHKMQVREADPRIGFATVTYNDFGKNPYGVREVNVIKKWDLTVQKADLPKYRSGSLAEPAEPIQVFIDQATPDVYMPYLKQAVQEWNSAFAAAGFKNVFKINTNEDGSWLSSHKILIKWGNVHEQVSKNLLEDPRTGEILAAKMNISDLIADALMPAYFVACGLKDQRVIKSMNNPQLKGEILRWKAMQALGELLGLKPNLYASNAYTTTQIRSAGFLKKNSFTSSVTDDSQFNYAVQPDDQVPLSGLIPGISAYDRMAINWAYRIFPDQKALKAFESNISYDDAALRYVEANKDDPFTQPGNLASNQLDAVELGMKNIQALYPRLDKITGDMVGHDEDYADFVAIANAFQSAYNDYTKSLFMLIGGQSNRPVIRGYNEVPVVYVSKNEQQKAFDLMNTYLFSGVPDWMNNPRLRKSNSPPVENKFQRQVEIALSRLVSPVVIGNLIKAENANGNTEFTVQDLFNNLDHYIFKDFDATRPVDAYTRTLQATFVYNLAQAVNKDSFMAGLTDTNEVLHLYFVKTMNNINKLAETHTDAITRANYQLMKMKIEKEYLQK</sequence>
<dbReference type="OrthoDB" id="9776599at2"/>
<dbReference type="InterPro" id="IPR032534">
    <property type="entry name" value="EcxA_zinc-bd"/>
</dbReference>
<dbReference type="InterPro" id="IPR033428">
    <property type="entry name" value="DUF5118"/>
</dbReference>
<keyword evidence="1" id="KW-0732">Signal</keyword>
<dbReference type="EMBL" id="CM001403">
    <property type="protein sequence ID" value="EHQ28857.1"/>
    <property type="molecule type" value="Genomic_DNA"/>
</dbReference>
<dbReference type="Pfam" id="PF16313">
    <property type="entry name" value="DUF4953"/>
    <property type="match status" value="1"/>
</dbReference>
<dbReference type="Pfam" id="PF17162">
    <property type="entry name" value="DUF5118"/>
    <property type="match status" value="1"/>
</dbReference>
<evidence type="ECO:0000259" key="4">
    <source>
        <dbReference type="Pfam" id="PF17162"/>
    </source>
</evidence>
<gene>
    <name evidence="5" type="ORF">Mucpa_4772</name>
</gene>
<evidence type="ECO:0000259" key="3">
    <source>
        <dbReference type="Pfam" id="PF17148"/>
    </source>
</evidence>
<dbReference type="Proteomes" id="UP000002774">
    <property type="component" value="Chromosome"/>
</dbReference>
<reference evidence="5" key="1">
    <citation type="submission" date="2011-09" db="EMBL/GenBank/DDBJ databases">
        <title>The permanent draft genome of Mucilaginibacter paludis DSM 18603.</title>
        <authorList>
            <consortium name="US DOE Joint Genome Institute (JGI-PGF)"/>
            <person name="Lucas S."/>
            <person name="Han J."/>
            <person name="Lapidus A."/>
            <person name="Bruce D."/>
            <person name="Goodwin L."/>
            <person name="Pitluck S."/>
            <person name="Peters L."/>
            <person name="Kyrpides N."/>
            <person name="Mavromatis K."/>
            <person name="Ivanova N."/>
            <person name="Mikhailova N."/>
            <person name="Held B."/>
            <person name="Detter J.C."/>
            <person name="Tapia R."/>
            <person name="Han C."/>
            <person name="Land M."/>
            <person name="Hauser L."/>
            <person name="Markowitz V."/>
            <person name="Cheng J.-F."/>
            <person name="Hugenholtz P."/>
            <person name="Woyke T."/>
            <person name="Wu D."/>
            <person name="Tindall B."/>
            <person name="Brambilla E."/>
            <person name="Klenk H.-P."/>
            <person name="Eisen J.A."/>
        </authorList>
    </citation>
    <scope>NUCLEOTIDE SEQUENCE [LARGE SCALE GENOMIC DNA]</scope>
    <source>
        <strain evidence="5">DSM 18603</strain>
    </source>
</reference>
<organism evidence="5 6">
    <name type="scientific">Mucilaginibacter paludis DSM 18603</name>
    <dbReference type="NCBI Taxonomy" id="714943"/>
    <lineage>
        <taxon>Bacteria</taxon>
        <taxon>Pseudomonadati</taxon>
        <taxon>Bacteroidota</taxon>
        <taxon>Sphingobacteriia</taxon>
        <taxon>Sphingobacteriales</taxon>
        <taxon>Sphingobacteriaceae</taxon>
        <taxon>Mucilaginibacter</taxon>
    </lineage>
</organism>